<dbReference type="VEuPathDB" id="FungiDB:P174DRAFT_440827"/>
<proteinExistence type="predicted"/>
<dbReference type="GeneID" id="36534473"/>
<reference evidence="2" key="1">
    <citation type="journal article" date="2018" name="Proc. Natl. Acad. Sci. U.S.A.">
        <title>Linking secondary metabolites to gene clusters through genome sequencing of six diverse Aspergillus species.</title>
        <authorList>
            <person name="Kaerboelling I."/>
            <person name="Vesth T.C."/>
            <person name="Frisvad J.C."/>
            <person name="Nybo J.L."/>
            <person name="Theobald S."/>
            <person name="Kuo A."/>
            <person name="Bowyer P."/>
            <person name="Matsuda Y."/>
            <person name="Mondo S."/>
            <person name="Lyhne E.K."/>
            <person name="Kogle M.E."/>
            <person name="Clum A."/>
            <person name="Lipzen A."/>
            <person name="Salamov A."/>
            <person name="Ngan C.Y."/>
            <person name="Daum C."/>
            <person name="Chiniquy J."/>
            <person name="Barry K."/>
            <person name="LaButti K."/>
            <person name="Haridas S."/>
            <person name="Simmons B.A."/>
            <person name="Magnuson J.K."/>
            <person name="Mortensen U.H."/>
            <person name="Larsen T.O."/>
            <person name="Grigoriev I.V."/>
            <person name="Baker S.E."/>
            <person name="Andersen M.R."/>
        </authorList>
    </citation>
    <scope>NUCLEOTIDE SEQUENCE [LARGE SCALE GENOMIC DNA]</scope>
    <source>
        <strain evidence="2">IBT 16806</strain>
    </source>
</reference>
<evidence type="ECO:0000313" key="1">
    <source>
        <dbReference type="EMBL" id="PKX93530.1"/>
    </source>
</evidence>
<dbReference type="AlphaFoldDB" id="A0A2I1C7B7"/>
<comment type="caution">
    <text evidence="1">The sequence shown here is derived from an EMBL/GenBank/DDBJ whole genome shotgun (WGS) entry which is preliminary data.</text>
</comment>
<name>A0A2I1C7B7_ASPN1</name>
<protein>
    <submittedName>
        <fullName evidence="1">Uncharacterized protein</fullName>
    </submittedName>
</protein>
<organism evidence="1 2">
    <name type="scientific">Aspergillus novofumigatus (strain IBT 16806)</name>
    <dbReference type="NCBI Taxonomy" id="1392255"/>
    <lineage>
        <taxon>Eukaryota</taxon>
        <taxon>Fungi</taxon>
        <taxon>Dikarya</taxon>
        <taxon>Ascomycota</taxon>
        <taxon>Pezizomycotina</taxon>
        <taxon>Eurotiomycetes</taxon>
        <taxon>Eurotiomycetidae</taxon>
        <taxon>Eurotiales</taxon>
        <taxon>Aspergillaceae</taxon>
        <taxon>Aspergillus</taxon>
        <taxon>Aspergillus subgen. Fumigati</taxon>
    </lineage>
</organism>
<sequence length="209" mass="23095">MSIESQILNGQWASVYTVDNSDGTTNGESDFVLSAERDPNDCTRARIKGQGIDDAGSFTIAGTLDSDDSMKLQKNYSTHGWVYSGKLDPALSVVNDEDVVSARERIWRISGRWKGTYSAANEDTCWSSEFDLTASPGKKSEQVVIVGKGTDNAGAYWIKGMVFPTHQVIFVKQYARHSWIYRGELDEDGSVMEGDWEGKGNQGTFIFAH</sequence>
<dbReference type="OrthoDB" id="4417507at2759"/>
<dbReference type="OMA" id="NAGAYWI"/>
<keyword evidence="2" id="KW-1185">Reference proteome</keyword>
<dbReference type="RefSeq" id="XP_024682125.1">
    <property type="nucleotide sequence ID" value="XM_024827148.1"/>
</dbReference>
<gene>
    <name evidence="1" type="ORF">P174DRAFT_440827</name>
</gene>
<dbReference type="EMBL" id="MSZS01000004">
    <property type="protein sequence ID" value="PKX93530.1"/>
    <property type="molecule type" value="Genomic_DNA"/>
</dbReference>
<dbReference type="Proteomes" id="UP000234474">
    <property type="component" value="Unassembled WGS sequence"/>
</dbReference>
<evidence type="ECO:0000313" key="2">
    <source>
        <dbReference type="Proteomes" id="UP000234474"/>
    </source>
</evidence>
<accession>A0A2I1C7B7</accession>